<sequence>MTISLVDEQNLVKQVVQDIQQNKITIAAKKLRQQAKNSCELPPEWLLKTAEALENNNWSILAEDFINMDFIGKNGYFLIIAPYKINRQCQCQVTLSAISGKIHDNSQPSIEQLENLSREKFGTLGQPVPRNLSFTEIASCGHLSGEKGEAFIVPNGWLFPNSIDGPALNNSSEQRRRFLGFSHQCIQTIFEPETANLLLGPLEDEINSERYRHVDTQVHEAGHASGLGFDFKANQNLFQNYTYAGVEEWRSDSLGFEFAACTLPAEEAGKLVAVNFCIRFGLDAHRLGGVEKDTDVHASLISLEYLFQNDAIYITKNGQLALRNLSYPGLLQAVELHRAQALSITRRELNLKSPTGIFSLYKIDIHPSTLSVFQGLIIERCQGIWRHLQ</sequence>
<dbReference type="InterPro" id="IPR046056">
    <property type="entry name" value="DUF6014"/>
</dbReference>
<evidence type="ECO:0000313" key="1">
    <source>
        <dbReference type="EMBL" id="CUM62070.1"/>
    </source>
</evidence>
<dbReference type="AlphaFoldDB" id="A0A1J1JKN2"/>
<organism evidence="1">
    <name type="scientific">Planktothrix agardhii</name>
    <name type="common">Oscillatoria agardhii</name>
    <dbReference type="NCBI Taxonomy" id="1160"/>
    <lineage>
        <taxon>Bacteria</taxon>
        <taxon>Bacillati</taxon>
        <taxon>Cyanobacteriota</taxon>
        <taxon>Cyanophyceae</taxon>
        <taxon>Oscillatoriophycideae</taxon>
        <taxon>Oscillatoriales</taxon>
        <taxon>Microcoleaceae</taxon>
        <taxon>Planktothrix</taxon>
    </lineage>
</organism>
<dbReference type="Pfam" id="PF19477">
    <property type="entry name" value="DUF6014"/>
    <property type="match status" value="1"/>
</dbReference>
<protein>
    <submittedName>
        <fullName evidence="1">McnG protein</fullName>
    </submittedName>
</protein>
<accession>A0A1J1JKN2</accession>
<reference evidence="1" key="1">
    <citation type="submission" date="2015-09" db="EMBL/GenBank/DDBJ databases">
        <authorList>
            <person name="Jackson K.R."/>
            <person name="Lunt B.L."/>
            <person name="Fisher J.N.B."/>
            <person name="Gardner A.V."/>
            <person name="Bailey M.E."/>
            <person name="Deus L.M."/>
            <person name="Earl A.S."/>
            <person name="Gibby P.D."/>
            <person name="Hartmann K.A."/>
            <person name="Liu J.E."/>
            <person name="Manci A.M."/>
            <person name="Nielsen D.A."/>
            <person name="Solomon M.B."/>
            <person name="Breakwell D.P."/>
            <person name="Burnett S.H."/>
            <person name="Grose J.H."/>
        </authorList>
    </citation>
    <scope>NUCLEOTIDE SEQUENCE</scope>
    <source>
        <strain evidence="1">7805</strain>
    </source>
</reference>
<dbReference type="RefSeq" id="WP_235766070.1">
    <property type="nucleotide sequence ID" value="NZ_LR882950.1"/>
</dbReference>
<name>A0A1J1JKN2_PLAAG</name>
<dbReference type="EMBL" id="LO018304">
    <property type="protein sequence ID" value="CUM62070.1"/>
    <property type="molecule type" value="Genomic_DNA"/>
</dbReference>
<proteinExistence type="predicted"/>
<gene>
    <name evidence="1" type="primary">mcnG</name>
    <name evidence="1" type="ORF">PLAM_4104</name>
</gene>